<keyword evidence="1 4" id="KW-0413">Isomerase</keyword>
<name>A0ABX7P827_9BACT</name>
<dbReference type="EMBL" id="CP071090">
    <property type="protein sequence ID" value="QSQ26565.1"/>
    <property type="molecule type" value="Genomic_DNA"/>
</dbReference>
<dbReference type="InterPro" id="IPR050245">
    <property type="entry name" value="PrsA_foldase"/>
</dbReference>
<gene>
    <name evidence="4" type="ORF">JY651_17235</name>
</gene>
<evidence type="ECO:0000256" key="1">
    <source>
        <dbReference type="PROSITE-ProRule" id="PRU00278"/>
    </source>
</evidence>
<feature type="domain" description="PpiC" evidence="3">
    <location>
        <begin position="147"/>
        <end position="249"/>
    </location>
</feature>
<accession>A0ABX7P827</accession>
<evidence type="ECO:0000313" key="4">
    <source>
        <dbReference type="EMBL" id="QSQ26565.1"/>
    </source>
</evidence>
<dbReference type="SUPFAM" id="SSF109998">
    <property type="entry name" value="Triger factor/SurA peptide-binding domain-like"/>
    <property type="match status" value="1"/>
</dbReference>
<feature type="signal peptide" evidence="2">
    <location>
        <begin position="1"/>
        <end position="20"/>
    </location>
</feature>
<dbReference type="PROSITE" id="PS51257">
    <property type="entry name" value="PROKAR_LIPOPROTEIN"/>
    <property type="match status" value="1"/>
</dbReference>
<evidence type="ECO:0000313" key="5">
    <source>
        <dbReference type="Proteomes" id="UP000662747"/>
    </source>
</evidence>
<dbReference type="InterPro" id="IPR027304">
    <property type="entry name" value="Trigger_fact/SurA_dom_sf"/>
</dbReference>
<dbReference type="PANTHER" id="PTHR47245:SF2">
    <property type="entry name" value="PEPTIDYL-PROLYL CIS-TRANS ISOMERASE HP_0175-RELATED"/>
    <property type="match status" value="1"/>
</dbReference>
<dbReference type="PANTHER" id="PTHR47245">
    <property type="entry name" value="PEPTIDYLPROLYL ISOMERASE"/>
    <property type="match status" value="1"/>
</dbReference>
<dbReference type="InterPro" id="IPR046357">
    <property type="entry name" value="PPIase_dom_sf"/>
</dbReference>
<evidence type="ECO:0000259" key="3">
    <source>
        <dbReference type="PROSITE" id="PS50198"/>
    </source>
</evidence>
<dbReference type="PROSITE" id="PS50198">
    <property type="entry name" value="PPIC_PPIASE_2"/>
    <property type="match status" value="1"/>
</dbReference>
<dbReference type="Proteomes" id="UP000662747">
    <property type="component" value="Chromosome"/>
</dbReference>
<feature type="chain" id="PRO_5045501996" evidence="2">
    <location>
        <begin position="21"/>
        <end position="299"/>
    </location>
</feature>
<dbReference type="RefSeq" id="WP_206728110.1">
    <property type="nucleotide sequence ID" value="NZ_CP071090.1"/>
</dbReference>
<dbReference type="GO" id="GO:0016853">
    <property type="term" value="F:isomerase activity"/>
    <property type="evidence" value="ECO:0007669"/>
    <property type="project" value="UniProtKB-KW"/>
</dbReference>
<proteinExistence type="predicted"/>
<dbReference type="Pfam" id="PF13145">
    <property type="entry name" value="Rotamase_2"/>
    <property type="match status" value="1"/>
</dbReference>
<dbReference type="Gene3D" id="3.10.50.40">
    <property type="match status" value="1"/>
</dbReference>
<keyword evidence="5" id="KW-1185">Reference proteome</keyword>
<dbReference type="InterPro" id="IPR000297">
    <property type="entry name" value="PPIase_PpiC"/>
</dbReference>
<reference evidence="4 5" key="1">
    <citation type="submission" date="2021-02" db="EMBL/GenBank/DDBJ databases">
        <title>De Novo genome assembly of isolated myxobacteria.</title>
        <authorList>
            <person name="Stevens D.C."/>
        </authorList>
    </citation>
    <scope>NUCLEOTIDE SEQUENCE [LARGE SCALE GENOMIC DNA]</scope>
    <source>
        <strain evidence="5">SCPEA02</strain>
    </source>
</reference>
<evidence type="ECO:0000256" key="2">
    <source>
        <dbReference type="SAM" id="SignalP"/>
    </source>
</evidence>
<organism evidence="4 5">
    <name type="scientific">Pyxidicoccus parkwayensis</name>
    <dbReference type="NCBI Taxonomy" id="2813578"/>
    <lineage>
        <taxon>Bacteria</taxon>
        <taxon>Pseudomonadati</taxon>
        <taxon>Myxococcota</taxon>
        <taxon>Myxococcia</taxon>
        <taxon>Myxococcales</taxon>
        <taxon>Cystobacterineae</taxon>
        <taxon>Myxococcaceae</taxon>
        <taxon>Pyxidicoccus</taxon>
    </lineage>
</organism>
<dbReference type="SUPFAM" id="SSF54534">
    <property type="entry name" value="FKBP-like"/>
    <property type="match status" value="1"/>
</dbReference>
<protein>
    <submittedName>
        <fullName evidence="4">Peptidyl-prolyl cis-trans isomerase</fullName>
    </submittedName>
</protein>
<keyword evidence="2" id="KW-0732">Signal</keyword>
<keyword evidence="1" id="KW-0697">Rotamase</keyword>
<sequence>MNIRFRATALVALMFVSASACTRPSAGPAAEAADTGRVVGRYDGGVITEAELIEESSRLPSPLREQFERPAGQREFVRSMIDKRLLAQEARSRGLHQEPSIQKQVKALEDRLTIQALLAAEEKAAGKPGEEELRGYYAQHRESFAQPERLRLGRVWVSLPSGATAAQRAQAKQKAERFAQRLKAGEPLAKVAAEGDGPEKAQGGELGVVARGELPDRTLEDAAFALKKPGETSGVIAGAQGYSVVRLLERREGRTPAFEEVRAEVESRVLPQWQRKVLESLLARLRASGSIGIDVPERL</sequence>